<dbReference type="EMBL" id="JACEIK010010266">
    <property type="protein sequence ID" value="MCE3215088.1"/>
    <property type="molecule type" value="Genomic_DNA"/>
</dbReference>
<comment type="caution">
    <text evidence="1">The sequence shown here is derived from an EMBL/GenBank/DDBJ whole genome shotgun (WGS) entry which is preliminary data.</text>
</comment>
<proteinExistence type="predicted"/>
<keyword evidence="2" id="KW-1185">Reference proteome</keyword>
<protein>
    <submittedName>
        <fullName evidence="1">Uncharacterized protein</fullName>
    </submittedName>
</protein>
<dbReference type="Proteomes" id="UP000823775">
    <property type="component" value="Unassembled WGS sequence"/>
</dbReference>
<sequence length="177" mass="20850">MKENKMGLLEENKEVKIIQKLASGWTWISNATILLIKAELFDYYGTQTMNVWPDVHVLAVEPYFSDHSPLKVIIDTVHQMRKGRPFRFLTVQIAWNTTQPATKLQSIWEKFKIVKQHLKFLNTREYCGMDKRLDDIRQKLQDVKRGMTSQIILQTVLIEEEKCLKILLRFKKSVSLL</sequence>
<gene>
    <name evidence="1" type="ORF">HAX54_000786</name>
</gene>
<organism evidence="1 2">
    <name type="scientific">Datura stramonium</name>
    <name type="common">Jimsonweed</name>
    <name type="synonym">Common thornapple</name>
    <dbReference type="NCBI Taxonomy" id="4076"/>
    <lineage>
        <taxon>Eukaryota</taxon>
        <taxon>Viridiplantae</taxon>
        <taxon>Streptophyta</taxon>
        <taxon>Embryophyta</taxon>
        <taxon>Tracheophyta</taxon>
        <taxon>Spermatophyta</taxon>
        <taxon>Magnoliopsida</taxon>
        <taxon>eudicotyledons</taxon>
        <taxon>Gunneridae</taxon>
        <taxon>Pentapetalae</taxon>
        <taxon>asterids</taxon>
        <taxon>lamiids</taxon>
        <taxon>Solanales</taxon>
        <taxon>Solanaceae</taxon>
        <taxon>Solanoideae</taxon>
        <taxon>Datureae</taxon>
        <taxon>Datura</taxon>
    </lineage>
</organism>
<accession>A0ABS8WSR1</accession>
<reference evidence="1 2" key="1">
    <citation type="journal article" date="2021" name="BMC Genomics">
        <title>Datura genome reveals duplications of psychoactive alkaloid biosynthetic genes and high mutation rate following tissue culture.</title>
        <authorList>
            <person name="Rajewski A."/>
            <person name="Carter-House D."/>
            <person name="Stajich J."/>
            <person name="Litt A."/>
        </authorList>
    </citation>
    <scope>NUCLEOTIDE SEQUENCE [LARGE SCALE GENOMIC DNA]</scope>
    <source>
        <strain evidence="1">AR-01</strain>
    </source>
</reference>
<evidence type="ECO:0000313" key="2">
    <source>
        <dbReference type="Proteomes" id="UP000823775"/>
    </source>
</evidence>
<name>A0ABS8WSR1_DATST</name>
<evidence type="ECO:0000313" key="1">
    <source>
        <dbReference type="EMBL" id="MCE3215088.1"/>
    </source>
</evidence>